<dbReference type="EMBL" id="CP053661">
    <property type="protein sequence ID" value="QKD83272.1"/>
    <property type="molecule type" value="Genomic_DNA"/>
</dbReference>
<evidence type="ECO:0000256" key="3">
    <source>
        <dbReference type="ARBA" id="ARBA00022989"/>
    </source>
</evidence>
<accession>A0A6M8BB53</accession>
<gene>
    <name evidence="6" type="ORF">HPC62_14660</name>
</gene>
<reference evidence="6 7" key="1">
    <citation type="submission" date="2020-05" db="EMBL/GenBank/DDBJ databases">
        <title>Complete genome sequence of of a novel Thermoleptolyngbya strain isolated from hot springs of Ganzi, Sichuan China.</title>
        <authorList>
            <person name="Tang J."/>
            <person name="Daroch M."/>
            <person name="Li L."/>
            <person name="Waleron K."/>
            <person name="Waleron M."/>
            <person name="Waleron M."/>
        </authorList>
    </citation>
    <scope>NUCLEOTIDE SEQUENCE [LARGE SCALE GENOMIC DNA]</scope>
    <source>
        <strain evidence="6 7">PKUAC-SCTA183</strain>
    </source>
</reference>
<sequence>MARGFSEQGFWQSLQRAAVYAGREVVEKALTLYFAAQRPETPVWAKTVIYSALAYFILPADAIPDFVLLTGYVDDLGTLAAALGAVAMAITPEVKAAAKQKVTDWFGDGTEVSSGSAPEGDAIREIVIE</sequence>
<evidence type="ECO:0000256" key="4">
    <source>
        <dbReference type="ARBA" id="ARBA00023136"/>
    </source>
</evidence>
<dbReference type="Proteomes" id="UP000505210">
    <property type="component" value="Chromosome"/>
</dbReference>
<evidence type="ECO:0000256" key="2">
    <source>
        <dbReference type="ARBA" id="ARBA00022692"/>
    </source>
</evidence>
<keyword evidence="2" id="KW-0812">Transmembrane</keyword>
<evidence type="ECO:0000256" key="1">
    <source>
        <dbReference type="ARBA" id="ARBA00004127"/>
    </source>
</evidence>
<dbReference type="RefSeq" id="WP_172356840.1">
    <property type="nucleotide sequence ID" value="NZ_CP053661.1"/>
</dbReference>
<comment type="subcellular location">
    <subcellularLocation>
        <location evidence="1">Endomembrane system</location>
        <topology evidence="1">Multi-pass membrane protein</topology>
    </subcellularLocation>
</comment>
<feature type="domain" description="DUF1232" evidence="5">
    <location>
        <begin position="45"/>
        <end position="80"/>
    </location>
</feature>
<keyword evidence="7" id="KW-1185">Reference proteome</keyword>
<evidence type="ECO:0000259" key="5">
    <source>
        <dbReference type="Pfam" id="PF06803"/>
    </source>
</evidence>
<name>A0A6M8BB53_9CYAN</name>
<keyword evidence="3" id="KW-1133">Transmembrane helix</keyword>
<proteinExistence type="predicted"/>
<evidence type="ECO:0000313" key="6">
    <source>
        <dbReference type="EMBL" id="QKD83272.1"/>
    </source>
</evidence>
<dbReference type="Pfam" id="PF06803">
    <property type="entry name" value="DUF1232"/>
    <property type="match status" value="1"/>
</dbReference>
<dbReference type="AlphaFoldDB" id="A0A6M8BB53"/>
<organism evidence="6 7">
    <name type="scientific">Thermoleptolyngbya sichuanensis A183</name>
    <dbReference type="NCBI Taxonomy" id="2737172"/>
    <lineage>
        <taxon>Bacteria</taxon>
        <taxon>Bacillati</taxon>
        <taxon>Cyanobacteriota</taxon>
        <taxon>Cyanophyceae</taxon>
        <taxon>Oculatellales</taxon>
        <taxon>Oculatellaceae</taxon>
        <taxon>Thermoleptolyngbya</taxon>
        <taxon>Thermoleptolyngbya sichuanensis</taxon>
    </lineage>
</organism>
<dbReference type="InterPro" id="IPR010652">
    <property type="entry name" value="DUF1232"/>
</dbReference>
<protein>
    <submittedName>
        <fullName evidence="6">DUF1232 domain-containing protein</fullName>
    </submittedName>
</protein>
<dbReference type="KEGG" id="theu:HPC62_14660"/>
<keyword evidence="4" id="KW-0472">Membrane</keyword>
<evidence type="ECO:0000313" key="7">
    <source>
        <dbReference type="Proteomes" id="UP000505210"/>
    </source>
</evidence>
<dbReference type="GO" id="GO:0012505">
    <property type="term" value="C:endomembrane system"/>
    <property type="evidence" value="ECO:0007669"/>
    <property type="project" value="UniProtKB-SubCell"/>
</dbReference>